<comment type="caution">
    <text evidence="2">The sequence shown here is derived from an EMBL/GenBank/DDBJ whole genome shotgun (WGS) entry which is preliminary data.</text>
</comment>
<reference evidence="2" key="2">
    <citation type="journal article" date="2023" name="Science">
        <title>Genomic signatures of disease resistance in endangered staghorn corals.</title>
        <authorList>
            <person name="Vollmer S.V."/>
            <person name="Selwyn J.D."/>
            <person name="Despard B.A."/>
            <person name="Roesel C.L."/>
        </authorList>
    </citation>
    <scope>NUCLEOTIDE SEQUENCE</scope>
    <source>
        <strain evidence="2">K2</strain>
    </source>
</reference>
<dbReference type="EMBL" id="JARQWQ010000009">
    <property type="protein sequence ID" value="KAK2569516.1"/>
    <property type="molecule type" value="Genomic_DNA"/>
</dbReference>
<dbReference type="Proteomes" id="UP001249851">
    <property type="component" value="Unassembled WGS sequence"/>
</dbReference>
<organism evidence="2 3">
    <name type="scientific">Acropora cervicornis</name>
    <name type="common">Staghorn coral</name>
    <dbReference type="NCBI Taxonomy" id="6130"/>
    <lineage>
        <taxon>Eukaryota</taxon>
        <taxon>Metazoa</taxon>
        <taxon>Cnidaria</taxon>
        <taxon>Anthozoa</taxon>
        <taxon>Hexacorallia</taxon>
        <taxon>Scleractinia</taxon>
        <taxon>Astrocoeniina</taxon>
        <taxon>Acroporidae</taxon>
        <taxon>Acropora</taxon>
    </lineage>
</organism>
<evidence type="ECO:0000313" key="2">
    <source>
        <dbReference type="EMBL" id="KAK2569516.1"/>
    </source>
</evidence>
<sequence>KSEEKRDGVLKSNDNSFRTGQKSMLAEASTSEY</sequence>
<gene>
    <name evidence="2" type="ORF">P5673_005334</name>
</gene>
<name>A0AAD9QXZ9_ACRCE</name>
<reference evidence="2" key="1">
    <citation type="journal article" date="2023" name="G3 (Bethesda)">
        <title>Whole genome assembly and annotation of the endangered Caribbean coral Acropora cervicornis.</title>
        <authorList>
            <person name="Selwyn J.D."/>
            <person name="Vollmer S.V."/>
        </authorList>
    </citation>
    <scope>NUCLEOTIDE SEQUENCE</scope>
    <source>
        <strain evidence="2">K2</strain>
    </source>
</reference>
<dbReference type="AlphaFoldDB" id="A0AAD9QXZ9"/>
<feature type="compositionally biased region" description="Polar residues" evidence="1">
    <location>
        <begin position="12"/>
        <end position="33"/>
    </location>
</feature>
<feature type="region of interest" description="Disordered" evidence="1">
    <location>
        <begin position="1"/>
        <end position="33"/>
    </location>
</feature>
<evidence type="ECO:0000313" key="3">
    <source>
        <dbReference type="Proteomes" id="UP001249851"/>
    </source>
</evidence>
<accession>A0AAD9QXZ9</accession>
<feature type="non-terminal residue" evidence="2">
    <location>
        <position position="1"/>
    </location>
</feature>
<proteinExistence type="predicted"/>
<evidence type="ECO:0000256" key="1">
    <source>
        <dbReference type="SAM" id="MobiDB-lite"/>
    </source>
</evidence>
<keyword evidence="3" id="KW-1185">Reference proteome</keyword>
<protein>
    <submittedName>
        <fullName evidence="2">Uncharacterized protein</fullName>
    </submittedName>
</protein>